<evidence type="ECO:0000256" key="1">
    <source>
        <dbReference type="SAM" id="MobiDB-lite"/>
    </source>
</evidence>
<dbReference type="NCBIfam" id="NF033682">
    <property type="entry name" value="retention_LapA"/>
    <property type="match status" value="1"/>
</dbReference>
<evidence type="ECO:0000313" key="3">
    <source>
        <dbReference type="Proteomes" id="UP001327459"/>
    </source>
</evidence>
<feature type="region of interest" description="Disordered" evidence="1">
    <location>
        <begin position="103"/>
        <end position="155"/>
    </location>
</feature>
<keyword evidence="3" id="KW-1185">Reference proteome</keyword>
<sequence>MAEAIAVVLKVDGDVWARSADGEMRLLQEGDAVYVGETVVTAQNARVSLDLGSGETVQLASGQFLLMSDEMLADAQSSSDEQTVTDAGVEEVLALLEGDGDILEQLEDPAAGTTGGGDAGGAGRWWKSAGSSSRSTRWHSTSPAPRVNRTSRSRA</sequence>
<dbReference type="RefSeq" id="WP_322522205.1">
    <property type="nucleotide sequence ID" value="NZ_CP140153.1"/>
</dbReference>
<name>A0ABZ0YYH1_9GAMM</name>
<dbReference type="EMBL" id="CP140153">
    <property type="protein sequence ID" value="WQH17233.1"/>
    <property type="molecule type" value="Genomic_DNA"/>
</dbReference>
<feature type="compositionally biased region" description="Low complexity" evidence="1">
    <location>
        <begin position="124"/>
        <end position="142"/>
    </location>
</feature>
<gene>
    <name evidence="2" type="ORF">SR882_04845</name>
</gene>
<accession>A0ABZ0YYH1</accession>
<reference evidence="2 3" key="1">
    <citation type="submission" date="2023-11" db="EMBL/GenBank/DDBJ databases">
        <title>MicrobeMod: A computational toolkit for identifying prokaryotic methylation and restriction-modification with nanopore sequencing.</title>
        <authorList>
            <person name="Crits-Christoph A."/>
            <person name="Kang S.C."/>
            <person name="Lee H."/>
            <person name="Ostrov N."/>
        </authorList>
    </citation>
    <scope>NUCLEOTIDE SEQUENCE [LARGE SCALE GENOMIC DNA]</scope>
    <source>
        <strain evidence="2 3">ATCC 49870</strain>
    </source>
</reference>
<dbReference type="Proteomes" id="UP001327459">
    <property type="component" value="Chromosome"/>
</dbReference>
<evidence type="ECO:0000313" key="2">
    <source>
        <dbReference type="EMBL" id="WQH17233.1"/>
    </source>
</evidence>
<organism evidence="2 3">
    <name type="scientific">Guyparkeria halophila</name>
    <dbReference type="NCBI Taxonomy" id="47960"/>
    <lineage>
        <taxon>Bacteria</taxon>
        <taxon>Pseudomonadati</taxon>
        <taxon>Pseudomonadota</taxon>
        <taxon>Gammaproteobacteria</taxon>
        <taxon>Chromatiales</taxon>
        <taxon>Thioalkalibacteraceae</taxon>
        <taxon>Guyparkeria</taxon>
    </lineage>
</organism>
<dbReference type="InterPro" id="IPR047777">
    <property type="entry name" value="LapA-like_RM"/>
</dbReference>
<proteinExistence type="predicted"/>
<feature type="compositionally biased region" description="Gly residues" evidence="1">
    <location>
        <begin position="113"/>
        <end position="123"/>
    </location>
</feature>
<protein>
    <submittedName>
        <fullName evidence="2">Retention module-containing protein</fullName>
    </submittedName>
</protein>